<evidence type="ECO:0000256" key="5">
    <source>
        <dbReference type="ARBA" id="ARBA00022840"/>
    </source>
</evidence>
<dbReference type="OrthoDB" id="9802264at2"/>
<evidence type="ECO:0000256" key="7">
    <source>
        <dbReference type="ARBA" id="ARBA00052482"/>
    </source>
</evidence>
<dbReference type="Pfam" id="PF00005">
    <property type="entry name" value="ABC_tran"/>
    <property type="match status" value="1"/>
</dbReference>
<dbReference type="SMART" id="SM00382">
    <property type="entry name" value="AAA"/>
    <property type="match status" value="1"/>
</dbReference>
<dbReference type="FunFam" id="3.40.50.300:FF:000425">
    <property type="entry name" value="Probable ABC transporter, ATP-binding subunit"/>
    <property type="match status" value="1"/>
</dbReference>
<feature type="domain" description="ABC transporter" evidence="10">
    <location>
        <begin position="2"/>
        <end position="237"/>
    </location>
</feature>
<comment type="subcellular location">
    <subcellularLocation>
        <location evidence="9">Cell inner membrane</location>
        <topology evidence="9">Peripheral membrane protein</topology>
    </subcellularLocation>
</comment>
<dbReference type="EMBL" id="QGTD01000001">
    <property type="protein sequence ID" value="PWU70295.1"/>
    <property type="molecule type" value="Genomic_DNA"/>
</dbReference>
<keyword evidence="6" id="KW-0129">CBS domain</keyword>
<keyword evidence="9" id="KW-0997">Cell inner membrane</keyword>
<dbReference type="GO" id="GO:0016887">
    <property type="term" value="F:ATP hydrolysis activity"/>
    <property type="evidence" value="ECO:0007669"/>
    <property type="project" value="UniProtKB-UniRule"/>
</dbReference>
<dbReference type="PROSITE" id="PS00211">
    <property type="entry name" value="ABC_TRANSPORTER_1"/>
    <property type="match status" value="1"/>
</dbReference>
<dbReference type="NCBIfam" id="TIGR01186">
    <property type="entry name" value="proV"/>
    <property type="match status" value="1"/>
</dbReference>
<evidence type="ECO:0000256" key="1">
    <source>
        <dbReference type="ARBA" id="ARBA00005417"/>
    </source>
</evidence>
<name>A0A317L3Q1_9BACI</name>
<protein>
    <recommendedName>
        <fullName evidence="9">Quaternary amine transport ATP-binding protein</fullName>
        <ecNumber evidence="9">7.6.2.9</ecNumber>
    </recommendedName>
</protein>
<dbReference type="PANTHER" id="PTHR43117:SF4">
    <property type="entry name" value="OSMOPROTECTANT IMPORT ATP-BINDING PROTEIN OSMV"/>
    <property type="match status" value="1"/>
</dbReference>
<dbReference type="Proteomes" id="UP000245624">
    <property type="component" value="Unassembled WGS sequence"/>
</dbReference>
<evidence type="ECO:0000256" key="2">
    <source>
        <dbReference type="ARBA" id="ARBA00022448"/>
    </source>
</evidence>
<keyword evidence="2 9" id="KW-0813">Transport</keyword>
<proteinExistence type="inferred from homology"/>
<dbReference type="GO" id="GO:0005524">
    <property type="term" value="F:ATP binding"/>
    <property type="evidence" value="ECO:0007669"/>
    <property type="project" value="UniProtKB-UniRule"/>
</dbReference>
<dbReference type="InterPro" id="IPR027417">
    <property type="entry name" value="P-loop_NTPase"/>
</dbReference>
<comment type="subunit">
    <text evidence="8">The complex is composed of two ATP-binding proteins (OpuCA), two transmembrane proteins (OpuCB and OpuCD) and a solute-binding protein (OpuCC).</text>
</comment>
<dbReference type="InterPro" id="IPR003593">
    <property type="entry name" value="AAA+_ATPase"/>
</dbReference>
<dbReference type="SUPFAM" id="SSF52540">
    <property type="entry name" value="P-loop containing nucleoside triphosphate hydrolases"/>
    <property type="match status" value="1"/>
</dbReference>
<dbReference type="GO" id="GO:0015418">
    <property type="term" value="F:ABC-type quaternary ammonium compound transporting activity"/>
    <property type="evidence" value="ECO:0007669"/>
    <property type="project" value="UniProtKB-EC"/>
</dbReference>
<dbReference type="GO" id="GO:0005886">
    <property type="term" value="C:plasma membrane"/>
    <property type="evidence" value="ECO:0007669"/>
    <property type="project" value="UniProtKB-SubCell"/>
</dbReference>
<evidence type="ECO:0000313" key="12">
    <source>
        <dbReference type="Proteomes" id="UP000245624"/>
    </source>
</evidence>
<keyword evidence="4 9" id="KW-0547">Nucleotide-binding</keyword>
<evidence type="ECO:0000259" key="10">
    <source>
        <dbReference type="PROSITE" id="PS50893"/>
    </source>
</evidence>
<dbReference type="EC" id="7.6.2.9" evidence="9"/>
<sequence length="319" mass="36056">MIKFENVSKTYADGTTAVDTLNFTINKGEFFVLIGPSGCGKTTTLKLINRLIRLTEGTIFIDEKRISDYDIHQLRWNIGYVLQQIALFPHMSIEENIAIVPEMRMWDESKIKNRVTELLEMVGLDPDTYRHRKPNELSGGEQQRVGVVRALAADPAIILMDEPFSALDPISREKLQDDMISLQKRINKTIVFVTHDMKEAIKLADRICLMDQGKIVQLGTPRDIVQNPCNDFVQDFIGASQTAEAAFSLEKSLLPVNENQPVPEDTIHLEATLAEVIEKLTKAEEIGVYRENQFIGKVNRQVILEYLSTSSKKGGEQHV</sequence>
<gene>
    <name evidence="11" type="ORF">DLJ74_00170</name>
</gene>
<accession>A0A317L3Q1</accession>
<keyword evidence="12" id="KW-1185">Reference proteome</keyword>
<dbReference type="Gene3D" id="3.40.50.300">
    <property type="entry name" value="P-loop containing nucleotide triphosphate hydrolases"/>
    <property type="match status" value="1"/>
</dbReference>
<keyword evidence="5 9" id="KW-0067">ATP-binding</keyword>
<reference evidence="11 12" key="1">
    <citation type="submission" date="2018-05" db="EMBL/GenBank/DDBJ databases">
        <title>Genomic analysis of Gracilibacillus dipsosauri DD1 reveals novel features of a salt-tolerant amylase.</title>
        <authorList>
            <person name="Deutch C.E."/>
            <person name="Yang S."/>
        </authorList>
    </citation>
    <scope>NUCLEOTIDE SEQUENCE [LARGE SCALE GENOMIC DNA]</scope>
    <source>
        <strain evidence="11 12">DD1</strain>
    </source>
</reference>
<dbReference type="AlphaFoldDB" id="A0A317L3Q1"/>
<dbReference type="RefSeq" id="WP_109982848.1">
    <property type="nucleotide sequence ID" value="NZ_QGTD01000001.1"/>
</dbReference>
<dbReference type="PROSITE" id="PS50893">
    <property type="entry name" value="ABC_TRANSPORTER_2"/>
    <property type="match status" value="1"/>
</dbReference>
<dbReference type="PANTHER" id="PTHR43117">
    <property type="entry name" value="OSMOPROTECTANT IMPORT ATP-BINDING PROTEIN OSMV"/>
    <property type="match status" value="1"/>
</dbReference>
<organism evidence="11 12">
    <name type="scientific">Gracilibacillus dipsosauri</name>
    <dbReference type="NCBI Taxonomy" id="178340"/>
    <lineage>
        <taxon>Bacteria</taxon>
        <taxon>Bacillati</taxon>
        <taxon>Bacillota</taxon>
        <taxon>Bacilli</taxon>
        <taxon>Bacillales</taxon>
        <taxon>Bacillaceae</taxon>
        <taxon>Gracilibacillus</taxon>
    </lineage>
</organism>
<dbReference type="InterPro" id="IPR003439">
    <property type="entry name" value="ABC_transporter-like_ATP-bd"/>
</dbReference>
<dbReference type="InterPro" id="IPR017871">
    <property type="entry name" value="ABC_transporter-like_CS"/>
</dbReference>
<evidence type="ECO:0000256" key="4">
    <source>
        <dbReference type="ARBA" id="ARBA00022741"/>
    </source>
</evidence>
<keyword evidence="9" id="KW-0472">Membrane</keyword>
<comment type="caution">
    <text evidence="11">The sequence shown here is derived from an EMBL/GenBank/DDBJ whole genome shotgun (WGS) entry which is preliminary data.</text>
</comment>
<keyword evidence="3" id="KW-0677">Repeat</keyword>
<evidence type="ECO:0000313" key="11">
    <source>
        <dbReference type="EMBL" id="PWU70295.1"/>
    </source>
</evidence>
<dbReference type="InterPro" id="IPR005892">
    <property type="entry name" value="Gly-betaine_transp_ATP-bd"/>
</dbReference>
<evidence type="ECO:0000256" key="6">
    <source>
        <dbReference type="ARBA" id="ARBA00023122"/>
    </source>
</evidence>
<comment type="similarity">
    <text evidence="1 9">Belongs to the ABC transporter superfamily.</text>
</comment>
<dbReference type="GO" id="GO:0006865">
    <property type="term" value="P:amino acid transport"/>
    <property type="evidence" value="ECO:0007669"/>
    <property type="project" value="UniProtKB-UniRule"/>
</dbReference>
<dbReference type="GO" id="GO:0031460">
    <property type="term" value="P:glycine betaine transport"/>
    <property type="evidence" value="ECO:0007669"/>
    <property type="project" value="InterPro"/>
</dbReference>
<evidence type="ECO:0000256" key="8">
    <source>
        <dbReference type="ARBA" id="ARBA00063934"/>
    </source>
</evidence>
<evidence type="ECO:0000256" key="3">
    <source>
        <dbReference type="ARBA" id="ARBA00022737"/>
    </source>
</evidence>
<comment type="subunit">
    <text evidence="9">The complex is probably composed of two ATP-binding proteins, two transmembrane proteins and a solute-binding protein.</text>
</comment>
<keyword evidence="9" id="KW-1003">Cell membrane</keyword>
<evidence type="ECO:0000256" key="9">
    <source>
        <dbReference type="RuleBase" id="RU369116"/>
    </source>
</evidence>
<comment type="catalytic activity">
    <reaction evidence="7">
        <text>a quaternary ammonium(out) + ATP + H2O = a quaternary ammonium(in) + ADP + phosphate + H(+)</text>
        <dbReference type="Rhea" id="RHEA:11036"/>
        <dbReference type="ChEBI" id="CHEBI:15377"/>
        <dbReference type="ChEBI" id="CHEBI:15378"/>
        <dbReference type="ChEBI" id="CHEBI:30616"/>
        <dbReference type="ChEBI" id="CHEBI:35267"/>
        <dbReference type="ChEBI" id="CHEBI:43474"/>
        <dbReference type="ChEBI" id="CHEBI:456216"/>
        <dbReference type="EC" id="7.6.2.9"/>
    </reaction>
</comment>